<dbReference type="AlphaFoldDB" id="A0A3B0SXF2"/>
<feature type="non-terminal residue" evidence="1">
    <location>
        <position position="166"/>
    </location>
</feature>
<gene>
    <name evidence="1" type="ORF">MNBD_ACTINO01-953</name>
</gene>
<sequence length="166" mass="17800">MDDNTAPESLEAFRNSFSYGSRSDLDFKFLKMTSNEDAATFLQTLLHHLGDAYDTGDVGPLIEAAYQAQVAGYLPPPDAPPPKFSFDDGPFTPVRAAVANAKVGMLTTSGHFVAGDDPEPFGEPNMTQQEAAERIGDFLTSTPGLSEIPSDTPTSALRVRHGGYDI</sequence>
<proteinExistence type="predicted"/>
<protein>
    <submittedName>
        <fullName evidence="1">Uncharacterized protein</fullName>
    </submittedName>
</protein>
<dbReference type="EMBL" id="UOEI01000439">
    <property type="protein sequence ID" value="VAW05757.1"/>
    <property type="molecule type" value="Genomic_DNA"/>
</dbReference>
<evidence type="ECO:0000313" key="1">
    <source>
        <dbReference type="EMBL" id="VAW05757.1"/>
    </source>
</evidence>
<accession>A0A3B0SXF2</accession>
<organism evidence="1">
    <name type="scientific">hydrothermal vent metagenome</name>
    <dbReference type="NCBI Taxonomy" id="652676"/>
    <lineage>
        <taxon>unclassified sequences</taxon>
        <taxon>metagenomes</taxon>
        <taxon>ecological metagenomes</taxon>
    </lineage>
</organism>
<name>A0A3B0SXF2_9ZZZZ</name>
<reference evidence="1" key="1">
    <citation type="submission" date="2018-06" db="EMBL/GenBank/DDBJ databases">
        <authorList>
            <person name="Zhirakovskaya E."/>
        </authorList>
    </citation>
    <scope>NUCLEOTIDE SEQUENCE</scope>
</reference>